<evidence type="ECO:0000259" key="13">
    <source>
        <dbReference type="PROSITE" id="PS50011"/>
    </source>
</evidence>
<evidence type="ECO:0000256" key="9">
    <source>
        <dbReference type="ARBA" id="ARBA00047899"/>
    </source>
</evidence>
<reference evidence="14" key="1">
    <citation type="submission" date="2024-01" db="EMBL/GenBank/DDBJ databases">
        <title>GRCr8: a new rat reference genome assembly contstructed from accurate long reads and long range scaffolding.</title>
        <authorList>
            <person name="Doris P.A."/>
            <person name="Kalbfleisch T."/>
            <person name="Li K."/>
            <person name="Howe K."/>
            <person name="Wood J."/>
        </authorList>
    </citation>
    <scope>NUCLEOTIDE SEQUENCE [LARGE SCALE GENOMIC DNA]</scope>
    <source>
        <strain evidence="14">Brown Norway</strain>
    </source>
</reference>
<organism evidence="14 15">
    <name type="scientific">Rattus norvegicus</name>
    <name type="common">Rat</name>
    <dbReference type="NCBI Taxonomy" id="10116"/>
    <lineage>
        <taxon>Eukaryota</taxon>
        <taxon>Metazoa</taxon>
        <taxon>Chordata</taxon>
        <taxon>Craniata</taxon>
        <taxon>Vertebrata</taxon>
        <taxon>Euteleostomi</taxon>
        <taxon>Mammalia</taxon>
        <taxon>Eutheria</taxon>
        <taxon>Euarchontoglires</taxon>
        <taxon>Glires</taxon>
        <taxon>Rodentia</taxon>
        <taxon>Myomorpha</taxon>
        <taxon>Muroidea</taxon>
        <taxon>Muridae</taxon>
        <taxon>Murinae</taxon>
        <taxon>Rattus</taxon>
    </lineage>
</organism>
<dbReference type="PANTHER" id="PTHR24346:SF95">
    <property type="entry name" value="SPERM MOTILITY KINASE 3A"/>
    <property type="match status" value="1"/>
</dbReference>
<dbReference type="PROSITE" id="PS50011">
    <property type="entry name" value="PROTEIN_KINASE_DOM"/>
    <property type="match status" value="1"/>
</dbReference>
<evidence type="ECO:0000256" key="5">
    <source>
        <dbReference type="ARBA" id="ARBA00022777"/>
    </source>
</evidence>
<dbReference type="PROSITE" id="PS00107">
    <property type="entry name" value="PROTEIN_KINASE_ATP"/>
    <property type="match status" value="1"/>
</dbReference>
<protein>
    <recommendedName>
        <fullName evidence="1">non-specific serine/threonine protein kinase</fullName>
        <ecNumber evidence="1">2.7.11.1</ecNumber>
    </recommendedName>
</protein>
<comment type="catalytic activity">
    <reaction evidence="10">
        <text>L-seryl-[protein] + ATP = O-phospho-L-seryl-[protein] + ADP + H(+)</text>
        <dbReference type="Rhea" id="RHEA:17989"/>
        <dbReference type="Rhea" id="RHEA-COMP:9863"/>
        <dbReference type="Rhea" id="RHEA-COMP:11604"/>
        <dbReference type="ChEBI" id="CHEBI:15378"/>
        <dbReference type="ChEBI" id="CHEBI:29999"/>
        <dbReference type="ChEBI" id="CHEBI:30616"/>
        <dbReference type="ChEBI" id="CHEBI:83421"/>
        <dbReference type="ChEBI" id="CHEBI:456216"/>
        <dbReference type="EC" id="2.7.11.1"/>
    </reaction>
</comment>
<dbReference type="PROSITE" id="PS00108">
    <property type="entry name" value="PROTEIN_KINASE_ST"/>
    <property type="match status" value="1"/>
</dbReference>
<dbReference type="Pfam" id="PF00069">
    <property type="entry name" value="Pkinase"/>
    <property type="match status" value="1"/>
</dbReference>
<comment type="catalytic activity">
    <reaction evidence="9">
        <text>L-threonyl-[protein] + ATP = O-phospho-L-threonyl-[protein] + ADP + H(+)</text>
        <dbReference type="Rhea" id="RHEA:46608"/>
        <dbReference type="Rhea" id="RHEA-COMP:11060"/>
        <dbReference type="Rhea" id="RHEA-COMP:11605"/>
        <dbReference type="ChEBI" id="CHEBI:15378"/>
        <dbReference type="ChEBI" id="CHEBI:30013"/>
        <dbReference type="ChEBI" id="CHEBI:30616"/>
        <dbReference type="ChEBI" id="CHEBI:61977"/>
        <dbReference type="ChEBI" id="CHEBI:456216"/>
        <dbReference type="EC" id="2.7.11.1"/>
    </reaction>
</comment>
<evidence type="ECO:0000256" key="2">
    <source>
        <dbReference type="ARBA" id="ARBA00022527"/>
    </source>
</evidence>
<evidence type="ECO:0000256" key="1">
    <source>
        <dbReference type="ARBA" id="ARBA00012513"/>
    </source>
</evidence>
<accession>A0ABK0LMK4</accession>
<dbReference type="InterPro" id="IPR017441">
    <property type="entry name" value="Protein_kinase_ATP_BS"/>
</dbReference>
<dbReference type="PANTHER" id="PTHR24346">
    <property type="entry name" value="MAP/MICROTUBULE AFFINITY-REGULATING KINASE"/>
    <property type="match status" value="1"/>
</dbReference>
<dbReference type="Proteomes" id="UP000002494">
    <property type="component" value="Chromosome 1"/>
</dbReference>
<dbReference type="Gene3D" id="1.10.510.10">
    <property type="entry name" value="Transferase(Phosphotransferase) domain 1"/>
    <property type="match status" value="1"/>
</dbReference>
<dbReference type="Gene3D" id="3.30.200.20">
    <property type="entry name" value="Phosphorylase Kinase, domain 1"/>
    <property type="match status" value="1"/>
</dbReference>
<evidence type="ECO:0000313" key="14">
    <source>
        <dbReference type="Ensembl" id="ENSRNOP00000102958.1"/>
    </source>
</evidence>
<feature type="region of interest" description="Disordered" evidence="12">
    <location>
        <begin position="19"/>
        <end position="44"/>
    </location>
</feature>
<evidence type="ECO:0000313" key="15">
    <source>
        <dbReference type="Proteomes" id="UP000002494"/>
    </source>
</evidence>
<keyword evidence="5" id="KW-0418">Kinase</keyword>
<dbReference type="InterPro" id="IPR011009">
    <property type="entry name" value="Kinase-like_dom_sf"/>
</dbReference>
<dbReference type="CDD" id="cd14003">
    <property type="entry name" value="STKc_AMPK-like"/>
    <property type="match status" value="1"/>
</dbReference>
<dbReference type="CDD" id="cd14337">
    <property type="entry name" value="UBA_MARK_Par1"/>
    <property type="match status" value="1"/>
</dbReference>
<dbReference type="Gene3D" id="1.10.8.10">
    <property type="entry name" value="DNA helicase RuvA subunit, C-terminal domain"/>
    <property type="match status" value="1"/>
</dbReference>
<evidence type="ECO:0000256" key="4">
    <source>
        <dbReference type="ARBA" id="ARBA00022741"/>
    </source>
</evidence>
<keyword evidence="2" id="KW-0723">Serine/threonine-protein kinase</keyword>
<evidence type="ECO:0000256" key="12">
    <source>
        <dbReference type="SAM" id="MobiDB-lite"/>
    </source>
</evidence>
<name>A0ABK0LMK4_RAT</name>
<dbReference type="GeneTree" id="ENSGT00940000160886"/>
<keyword evidence="3" id="KW-0808">Transferase</keyword>
<comment type="function">
    <text evidence="7">May play a role in sperm motility, especially in the regulation of flagellar function.</text>
</comment>
<dbReference type="EC" id="2.7.11.1" evidence="1"/>
<feature type="binding site" evidence="11">
    <location>
        <position position="80"/>
    </location>
    <ligand>
        <name>ATP</name>
        <dbReference type="ChEBI" id="CHEBI:30616"/>
    </ligand>
</feature>
<dbReference type="InterPro" id="IPR000719">
    <property type="entry name" value="Prot_kinase_dom"/>
</dbReference>
<feature type="domain" description="Protein kinase" evidence="13">
    <location>
        <begin position="51"/>
        <end position="299"/>
    </location>
</feature>
<sequence length="532" mass="60036">MLSCCQAWISLSALRGGSISTDKMPTETEEELPPSSPDPSISQEGTFHSQYKVLKTIGKGSHAKVLLAHHQLTGTPVAVKVLRKNKQWFRPAMTEANIMRKINHPNIVSLLQVIENKTRIYLIMELVEGQQLHQYIRESGHIEEDEARQIFEQILSAVSYCHGKGIVHRDLKVDNIMIDKNKKVKVIDFGLSTETQPGQMLNQHCGAYSFGFPERFLGLLYDGMKNDMWTIGVVLYYMVVGKLPFDSVIIQELQKQVVAGVYPAPCGVSEELENLLSQLLTVNPMYRPTASEVMKHAWFKEHGKRFTVRCEELLPLRPDPEILGAMKCMGFQASVIKYSLIKRKYNEEMATYCFLQQQALPGYGCTAQAQQVSPIAAPFPSLDPAAAFRLQRKRSGSLPVLDTLQVSFSQGHVSHYGQKVHTKGGRRSTVAGRLRPLPMTPTQDHYHKCAMSVPYIQTTSIFSEKSSNKEIKEDNLLSHRAPLEDKPISSRVRHRGFKGWTRNIANALIKLCCCLPRRKKPRLGQNRISPQK</sequence>
<keyword evidence="4 11" id="KW-0547">Nucleotide-binding</keyword>
<dbReference type="InterPro" id="IPR008271">
    <property type="entry name" value="Ser/Thr_kinase_AS"/>
</dbReference>
<proteinExistence type="inferred from homology"/>
<keyword evidence="6 11" id="KW-0067">ATP-binding</keyword>
<evidence type="ECO:0000256" key="11">
    <source>
        <dbReference type="PROSITE-ProRule" id="PRU10141"/>
    </source>
</evidence>
<comment type="similarity">
    <text evidence="8">Belongs to the protein kinase superfamily. CAMK Ser/Thr protein kinase family. Smok subfamily.</text>
</comment>
<evidence type="ECO:0000256" key="10">
    <source>
        <dbReference type="ARBA" id="ARBA00048679"/>
    </source>
</evidence>
<dbReference type="SMART" id="SM00220">
    <property type="entry name" value="S_TKc"/>
    <property type="match status" value="1"/>
</dbReference>
<reference evidence="14" key="2">
    <citation type="submission" date="2025-08" db="UniProtKB">
        <authorList>
            <consortium name="Ensembl"/>
        </authorList>
    </citation>
    <scope>IDENTIFICATION</scope>
    <source>
        <strain evidence="14">Brown Norway</strain>
    </source>
</reference>
<dbReference type="SUPFAM" id="SSF56112">
    <property type="entry name" value="Protein kinase-like (PK-like)"/>
    <property type="match status" value="1"/>
</dbReference>
<keyword evidence="15" id="KW-1185">Reference proteome</keyword>
<evidence type="ECO:0000256" key="3">
    <source>
        <dbReference type="ARBA" id="ARBA00022679"/>
    </source>
</evidence>
<reference evidence="14" key="3">
    <citation type="submission" date="2025-09" db="UniProtKB">
        <authorList>
            <consortium name="Ensembl"/>
        </authorList>
    </citation>
    <scope>IDENTIFICATION</scope>
    <source>
        <strain evidence="14">Brown Norway</strain>
    </source>
</reference>
<dbReference type="Ensembl" id="ENSRNOT00000140024.1">
    <property type="protein sequence ID" value="ENSRNOP00000102958.1"/>
    <property type="gene ID" value="ENSRNOG00000083898.1"/>
</dbReference>
<evidence type="ECO:0000256" key="6">
    <source>
        <dbReference type="ARBA" id="ARBA00022840"/>
    </source>
</evidence>
<evidence type="ECO:0000256" key="8">
    <source>
        <dbReference type="ARBA" id="ARBA00038181"/>
    </source>
</evidence>
<evidence type="ECO:0000256" key="7">
    <source>
        <dbReference type="ARBA" id="ARBA00037391"/>
    </source>
</evidence>